<dbReference type="PANTHER" id="PTHR23135">
    <property type="entry name" value="MUR LIGASE FAMILY MEMBER"/>
    <property type="match status" value="1"/>
</dbReference>
<evidence type="ECO:0000259" key="1">
    <source>
        <dbReference type="Pfam" id="PF02875"/>
    </source>
</evidence>
<dbReference type="SUPFAM" id="SSF53623">
    <property type="entry name" value="MurD-like peptide ligases, catalytic domain"/>
    <property type="match status" value="1"/>
</dbReference>
<dbReference type="Proteomes" id="UP000005801">
    <property type="component" value="Unassembled WGS sequence"/>
</dbReference>
<gene>
    <name evidence="3" type="ORF">PPSIR1_16160</name>
</gene>
<accession>A6GJ52</accession>
<dbReference type="AlphaFoldDB" id="A6GJ52"/>
<dbReference type="Gene3D" id="3.40.1190.10">
    <property type="entry name" value="Mur-like, catalytic domain"/>
    <property type="match status" value="1"/>
</dbReference>
<dbReference type="Pfam" id="PF02875">
    <property type="entry name" value="Mur_ligase_C"/>
    <property type="match status" value="1"/>
</dbReference>
<dbReference type="GO" id="GO:0016881">
    <property type="term" value="F:acid-amino acid ligase activity"/>
    <property type="evidence" value="ECO:0007669"/>
    <property type="project" value="InterPro"/>
</dbReference>
<dbReference type="InterPro" id="IPR013221">
    <property type="entry name" value="Mur_ligase_cen"/>
</dbReference>
<proteinExistence type="predicted"/>
<dbReference type="STRING" id="391625.PPSIR1_16160"/>
<dbReference type="Gene3D" id="3.90.190.20">
    <property type="entry name" value="Mur ligase, C-terminal domain"/>
    <property type="match status" value="1"/>
</dbReference>
<dbReference type="OrthoDB" id="9803907at2"/>
<sequence>MELVDSRRLTGPNIHATEAGAVAEVRLGDAPAEPFIARWRAAVEEALDGLAARGQDWRRELAAGGHPLIVGARSFVDAEGSAGAQLMLSAPVDRLYVATEVNEWAIAAVAGEDPAFDLDALAERAAAEARERLGAMELIAAARARGLPWLLDDDCLSLGYYAGVRSLRFEDHPEGLPAPGELDWSGLAGGALAVITGTNGKTTTTRMLTRIAKGAGHRVGNTSTDGLFIDERLVDAGDWTGPGGARTLLRDPSVSLAVLEAARGGLLRRGLGVRRCDVSVITNVDRDHLGEYGVFDLEGMAAAKGVIAHATLGGGRIVLGADSEALVAWARRTALPAPVVWFSPALDNPVLVEHRARGGTSWSVRGGALTRFEGEVGEAVMPVADIPACFGGRARHNVANALAAAAAATALGMGPEAVAAGLRDFGRRPEDNPGRAHLWSVPLDPERPEAGAARLLVDFAHNDAGLSALAELVAGLSEGGAAPVICFGMAGDRSDADLLLLGAALRRYQPRVVVLREQTEYLRGRAAGEVPEQLAAGFRGAGDGETPIEFAADEPSSVDRALAHCGDGDLVVLLVHTERAALREWLSRRGAR</sequence>
<dbReference type="PANTHER" id="PTHR23135:SF18">
    <property type="entry name" value="CYANOPHYCIN SYNTHETASE"/>
    <property type="match status" value="1"/>
</dbReference>
<dbReference type="EMBL" id="ABCS01000149">
    <property type="protein sequence ID" value="EDM74090.1"/>
    <property type="molecule type" value="Genomic_DNA"/>
</dbReference>
<evidence type="ECO:0000259" key="2">
    <source>
        <dbReference type="Pfam" id="PF08245"/>
    </source>
</evidence>
<feature type="domain" description="Mur ligase C-terminal" evidence="1">
    <location>
        <begin position="452"/>
        <end position="573"/>
    </location>
</feature>
<comment type="caution">
    <text evidence="3">The sequence shown here is derived from an EMBL/GenBank/DDBJ whole genome shotgun (WGS) entry which is preliminary data.</text>
</comment>
<feature type="domain" description="Mur ligase central" evidence="2">
    <location>
        <begin position="195"/>
        <end position="408"/>
    </location>
</feature>
<dbReference type="InterPro" id="IPR004101">
    <property type="entry name" value="Mur_ligase_C"/>
</dbReference>
<evidence type="ECO:0000313" key="4">
    <source>
        <dbReference type="Proteomes" id="UP000005801"/>
    </source>
</evidence>
<name>A6GJ52_9BACT</name>
<dbReference type="InterPro" id="IPR036565">
    <property type="entry name" value="Mur-like_cat_sf"/>
</dbReference>
<dbReference type="InterPro" id="IPR036615">
    <property type="entry name" value="Mur_ligase_C_dom_sf"/>
</dbReference>
<dbReference type="eggNOG" id="COG0769">
    <property type="taxonomic scope" value="Bacteria"/>
</dbReference>
<dbReference type="RefSeq" id="WP_006976738.1">
    <property type="nucleotide sequence ID" value="NZ_ABCS01000149.1"/>
</dbReference>
<keyword evidence="4" id="KW-1185">Reference proteome</keyword>
<keyword evidence="3" id="KW-0436">Ligase</keyword>
<organism evidence="3 4">
    <name type="scientific">Plesiocystis pacifica SIR-1</name>
    <dbReference type="NCBI Taxonomy" id="391625"/>
    <lineage>
        <taxon>Bacteria</taxon>
        <taxon>Pseudomonadati</taxon>
        <taxon>Myxococcota</taxon>
        <taxon>Polyangia</taxon>
        <taxon>Nannocystales</taxon>
        <taxon>Nannocystaceae</taxon>
        <taxon>Plesiocystis</taxon>
    </lineage>
</organism>
<dbReference type="SUPFAM" id="SSF53244">
    <property type="entry name" value="MurD-like peptide ligases, peptide-binding domain"/>
    <property type="match status" value="1"/>
</dbReference>
<evidence type="ECO:0000313" key="3">
    <source>
        <dbReference type="EMBL" id="EDM74090.1"/>
    </source>
</evidence>
<protein>
    <submittedName>
        <fullName evidence="3">Mur ligase family protein</fullName>
    </submittedName>
</protein>
<dbReference type="GO" id="GO:0005524">
    <property type="term" value="F:ATP binding"/>
    <property type="evidence" value="ECO:0007669"/>
    <property type="project" value="InterPro"/>
</dbReference>
<reference evidence="3 4" key="1">
    <citation type="submission" date="2007-06" db="EMBL/GenBank/DDBJ databases">
        <authorList>
            <person name="Shimkets L."/>
            <person name="Ferriera S."/>
            <person name="Johnson J."/>
            <person name="Kravitz S."/>
            <person name="Beeson K."/>
            <person name="Sutton G."/>
            <person name="Rogers Y.-H."/>
            <person name="Friedman R."/>
            <person name="Frazier M."/>
            <person name="Venter J.C."/>
        </authorList>
    </citation>
    <scope>NUCLEOTIDE SEQUENCE [LARGE SCALE GENOMIC DNA]</scope>
    <source>
        <strain evidence="3 4">SIR-1</strain>
    </source>
</reference>
<dbReference type="Pfam" id="PF08245">
    <property type="entry name" value="Mur_ligase_M"/>
    <property type="match status" value="1"/>
</dbReference>